<dbReference type="Pfam" id="PF13614">
    <property type="entry name" value="AAA_31"/>
    <property type="match status" value="1"/>
</dbReference>
<dbReference type="GO" id="GO:0016887">
    <property type="term" value="F:ATP hydrolysis activity"/>
    <property type="evidence" value="ECO:0007669"/>
    <property type="project" value="TreeGrafter"/>
</dbReference>
<dbReference type="GO" id="GO:0005524">
    <property type="term" value="F:ATP binding"/>
    <property type="evidence" value="ECO:0007669"/>
    <property type="project" value="UniProtKB-KW"/>
</dbReference>
<feature type="domain" description="AAA" evidence="3">
    <location>
        <begin position="23"/>
        <end position="178"/>
    </location>
</feature>
<keyword evidence="2" id="KW-0067">ATP-binding</keyword>
<name>A0A9X0YTA6_9BACI</name>
<evidence type="ECO:0000259" key="3">
    <source>
        <dbReference type="Pfam" id="PF13614"/>
    </source>
</evidence>
<dbReference type="GO" id="GO:0005829">
    <property type="term" value="C:cytosol"/>
    <property type="evidence" value="ECO:0007669"/>
    <property type="project" value="TreeGrafter"/>
</dbReference>
<dbReference type="SUPFAM" id="SSF52540">
    <property type="entry name" value="P-loop containing nucleoside triphosphate hydrolases"/>
    <property type="match status" value="1"/>
</dbReference>
<evidence type="ECO:0000256" key="2">
    <source>
        <dbReference type="ARBA" id="ARBA00022840"/>
    </source>
</evidence>
<comment type="caution">
    <text evidence="4">The sequence shown here is derived from an EMBL/GenBank/DDBJ whole genome shotgun (WGS) entry which is preliminary data.</text>
</comment>
<keyword evidence="5" id="KW-1185">Reference proteome</keyword>
<dbReference type="Gene3D" id="3.40.50.300">
    <property type="entry name" value="P-loop containing nucleotide triphosphate hydrolases"/>
    <property type="match status" value="1"/>
</dbReference>
<evidence type="ECO:0000313" key="4">
    <source>
        <dbReference type="EMBL" id="MBP2077676.1"/>
    </source>
</evidence>
<dbReference type="OrthoDB" id="9773088at2"/>
<dbReference type="InterPro" id="IPR033875">
    <property type="entry name" value="FlhG"/>
</dbReference>
<keyword evidence="1" id="KW-0547">Nucleotide-binding</keyword>
<dbReference type="InterPro" id="IPR050625">
    <property type="entry name" value="ParA/MinD_ATPase"/>
</dbReference>
<dbReference type="RefSeq" id="WP_149476324.1">
    <property type="nucleotide sequence ID" value="NZ_JAGGMB010000005.1"/>
</dbReference>
<dbReference type="GO" id="GO:0051782">
    <property type="term" value="P:negative regulation of cell division"/>
    <property type="evidence" value="ECO:0007669"/>
    <property type="project" value="TreeGrafter"/>
</dbReference>
<dbReference type="GO" id="GO:0009898">
    <property type="term" value="C:cytoplasmic side of plasma membrane"/>
    <property type="evidence" value="ECO:0007669"/>
    <property type="project" value="TreeGrafter"/>
</dbReference>
<dbReference type="PIRSF" id="PIRSF003092">
    <property type="entry name" value="MinD"/>
    <property type="match status" value="1"/>
</dbReference>
<dbReference type="CDD" id="cd02038">
    <property type="entry name" value="FlhG-like"/>
    <property type="match status" value="1"/>
</dbReference>
<sequence length="287" mass="32528">MKYDQAEGLRRKLDRWNNPRQAKTLAVISGKGGVGKSNFALNFSLQLINNGKKVLLFDLDVGMGNIDILLGNRAEKTIVNLFEERLSVHDIIEQGPEGLAYIAGGSGLSNFFQMDESDHAYFYEQYRELSQVYDYILFDMGAGVTEDSLFFILASDECIVITTPEPTSVTDAYGMIKHVVNRKRDMPLHVILNRAFNYQDGLKALERFKAVVSKFLDVEIHSVGIIPDDKVVTQAIVRQIPYTLYNEKSKAAKALKEITYNYVTQTKQVNRTTPSSFVQRLKQLIER</sequence>
<organism evidence="4 5">
    <name type="scientific">Oceanobacillus polygoni</name>
    <dbReference type="NCBI Taxonomy" id="1235259"/>
    <lineage>
        <taxon>Bacteria</taxon>
        <taxon>Bacillati</taxon>
        <taxon>Bacillota</taxon>
        <taxon>Bacilli</taxon>
        <taxon>Bacillales</taxon>
        <taxon>Bacillaceae</taxon>
        <taxon>Oceanobacillus</taxon>
    </lineage>
</organism>
<dbReference type="EMBL" id="JAGGMB010000005">
    <property type="protein sequence ID" value="MBP2077676.1"/>
    <property type="molecule type" value="Genomic_DNA"/>
</dbReference>
<keyword evidence="4" id="KW-0969">Cilium</keyword>
<dbReference type="InterPro" id="IPR027417">
    <property type="entry name" value="P-loop_NTPase"/>
</dbReference>
<gene>
    <name evidence="4" type="ORF">J2Z64_001931</name>
</gene>
<dbReference type="InterPro" id="IPR025669">
    <property type="entry name" value="AAA_dom"/>
</dbReference>
<keyword evidence="4" id="KW-0282">Flagellum</keyword>
<reference evidence="4" key="1">
    <citation type="submission" date="2021-03" db="EMBL/GenBank/DDBJ databases">
        <title>Genomic Encyclopedia of Type Strains, Phase IV (KMG-IV): sequencing the most valuable type-strain genomes for metagenomic binning, comparative biology and taxonomic classification.</title>
        <authorList>
            <person name="Goeker M."/>
        </authorList>
    </citation>
    <scope>NUCLEOTIDE SEQUENCE</scope>
    <source>
        <strain evidence="4">DSM 107338</strain>
    </source>
</reference>
<dbReference type="AlphaFoldDB" id="A0A9X0YTA6"/>
<dbReference type="PANTHER" id="PTHR43384">
    <property type="entry name" value="SEPTUM SITE-DETERMINING PROTEIN MIND HOMOLOG, CHLOROPLASTIC-RELATED"/>
    <property type="match status" value="1"/>
</dbReference>
<evidence type="ECO:0000256" key="1">
    <source>
        <dbReference type="ARBA" id="ARBA00022741"/>
    </source>
</evidence>
<dbReference type="Proteomes" id="UP001138793">
    <property type="component" value="Unassembled WGS sequence"/>
</dbReference>
<keyword evidence="4" id="KW-0966">Cell projection</keyword>
<evidence type="ECO:0000313" key="5">
    <source>
        <dbReference type="Proteomes" id="UP001138793"/>
    </source>
</evidence>
<protein>
    <submittedName>
        <fullName evidence="4">Flagellar biosynthesis protein FlhG</fullName>
    </submittedName>
</protein>
<proteinExistence type="predicted"/>
<dbReference type="PANTHER" id="PTHR43384:SF4">
    <property type="entry name" value="CELLULOSE BIOSYNTHESIS PROTEIN BCSQ-RELATED"/>
    <property type="match status" value="1"/>
</dbReference>
<accession>A0A9X0YTA6</accession>
<dbReference type="InterPro" id="IPR025501">
    <property type="entry name" value="MinD_FleN"/>
</dbReference>